<feature type="non-terminal residue" evidence="2">
    <location>
        <position position="70"/>
    </location>
</feature>
<accession>A0ABR0LLB2</accession>
<dbReference type="EMBL" id="JAVRRA010017891">
    <property type="protein sequence ID" value="KAK5194206.1"/>
    <property type="molecule type" value="Genomic_DNA"/>
</dbReference>
<comment type="caution">
    <text evidence="2">The sequence shown here is derived from an EMBL/GenBank/DDBJ whole genome shotgun (WGS) entry which is preliminary data.</text>
</comment>
<feature type="non-terminal residue" evidence="2">
    <location>
        <position position="1"/>
    </location>
</feature>
<feature type="region of interest" description="Disordered" evidence="1">
    <location>
        <begin position="1"/>
        <end position="70"/>
    </location>
</feature>
<reference evidence="2 3" key="1">
    <citation type="submission" date="2023-08" db="EMBL/GenBank/DDBJ databases">
        <title>Black Yeasts Isolated from many extreme environments.</title>
        <authorList>
            <person name="Coleine C."/>
            <person name="Stajich J.E."/>
            <person name="Selbmann L."/>
        </authorList>
    </citation>
    <scope>NUCLEOTIDE SEQUENCE [LARGE SCALE GENOMIC DNA]</scope>
    <source>
        <strain evidence="2 3">CCFEE 536</strain>
    </source>
</reference>
<proteinExistence type="predicted"/>
<evidence type="ECO:0000313" key="3">
    <source>
        <dbReference type="Proteomes" id="UP001357485"/>
    </source>
</evidence>
<gene>
    <name evidence="2" type="ORF">LTR16_007166</name>
</gene>
<evidence type="ECO:0000313" key="2">
    <source>
        <dbReference type="EMBL" id="KAK5194206.1"/>
    </source>
</evidence>
<organism evidence="2 3">
    <name type="scientific">Cryomyces antarcticus</name>
    <dbReference type="NCBI Taxonomy" id="329879"/>
    <lineage>
        <taxon>Eukaryota</taxon>
        <taxon>Fungi</taxon>
        <taxon>Dikarya</taxon>
        <taxon>Ascomycota</taxon>
        <taxon>Pezizomycotina</taxon>
        <taxon>Dothideomycetes</taxon>
        <taxon>Dothideomycetes incertae sedis</taxon>
        <taxon>Cryomyces</taxon>
    </lineage>
</organism>
<dbReference type="Proteomes" id="UP001357485">
    <property type="component" value="Unassembled WGS sequence"/>
</dbReference>
<feature type="compositionally biased region" description="Basic and acidic residues" evidence="1">
    <location>
        <begin position="1"/>
        <end position="12"/>
    </location>
</feature>
<evidence type="ECO:0000256" key="1">
    <source>
        <dbReference type="SAM" id="MobiDB-lite"/>
    </source>
</evidence>
<sequence>ARGGEEGDCRRQRDGRHRRRRSTAHTRGRGRGRGRRRHIRQQRLDGGAAEGERERAQLCSLSRQPRVAAP</sequence>
<name>A0ABR0LLB2_9PEZI</name>
<feature type="compositionally biased region" description="Basic residues" evidence="1">
    <location>
        <begin position="13"/>
        <end position="41"/>
    </location>
</feature>
<protein>
    <submittedName>
        <fullName evidence="2">Uncharacterized protein</fullName>
    </submittedName>
</protein>
<keyword evidence="3" id="KW-1185">Reference proteome</keyword>